<dbReference type="RefSeq" id="WP_131617759.1">
    <property type="nucleotide sequence ID" value="NZ_CP036532.1"/>
</dbReference>
<accession>A0A4P6V4B0</accession>
<dbReference type="KEGG" id="rpod:E0E05_16915"/>
<sequence>MIKILIFIALVFALGFGFAWLADMPGDVAITVGDQLINVSLMVAAVAIVSIVALIMFTWWLIRVVFTSPERVNRYFRARKRDRGYQSLSTGIIAAGAGDSTTSRKMLKQAGGLLNETTEPLIQLLDAQTTLLEGKHAEARGKFEAMLDDPELRMLGLRGLYMEAQRLGDREAQKHYAEKAAELGPQLVWAGKAAIDLKTASGDWDGAIKLVDKQKQAKQIAKEDADRKRAVLLTALAMDNAESDPQKTRQAALEAHKLAPGFAPAAVTAAEACFRLNEMRRGVKVLETCWRKQPHPDVALAYVNARPGDSALDRLKRAQRLESIKPNTAESWLIVARMALEAGEFEKARKTAGALLRNEPRESAFMLMADIEDAETGDQGKVREWLSRAVRAARDPAWTADGIVAEKWAPFSPVTGRIDAFEWKVPVERTGALIENDLDPMEPGRPRRDARPDDDGDDSVVPALPAADAVMRAKDDVVDAQAEPVKPKGEPVDLKARVEASRRAREAERSGADPDIEMAAEAVAADAEDATPASADASEPAPTGTANTAEAPDAEERPSASEPKPPAPPAPAADPPAGNGETGGDAPEKPSEAPKPDAAGATTVGDEAARNGSGRGSDGARDDERSDRPPIPDDPGIDPDAETEPDKPRRFRLF</sequence>
<comment type="subcellular location">
    <subcellularLocation>
        <location evidence="1">Membrane</location>
    </subcellularLocation>
</comment>
<evidence type="ECO:0000259" key="7">
    <source>
        <dbReference type="Pfam" id="PF07219"/>
    </source>
</evidence>
<feature type="compositionally biased region" description="Low complexity" evidence="5">
    <location>
        <begin position="519"/>
        <end position="543"/>
    </location>
</feature>
<evidence type="ECO:0000256" key="5">
    <source>
        <dbReference type="SAM" id="MobiDB-lite"/>
    </source>
</evidence>
<dbReference type="GeneID" id="90768987"/>
<feature type="region of interest" description="Disordered" evidence="5">
    <location>
        <begin position="434"/>
        <end position="461"/>
    </location>
</feature>
<evidence type="ECO:0000256" key="2">
    <source>
        <dbReference type="ARBA" id="ARBA00022692"/>
    </source>
</evidence>
<evidence type="ECO:0000256" key="3">
    <source>
        <dbReference type="ARBA" id="ARBA00022989"/>
    </source>
</evidence>
<feature type="compositionally biased region" description="Basic and acidic residues" evidence="5">
    <location>
        <begin position="586"/>
        <end position="595"/>
    </location>
</feature>
<dbReference type="OrthoDB" id="9798343at2"/>
<dbReference type="InterPro" id="IPR016982">
    <property type="entry name" value="Mms48"/>
</dbReference>
<dbReference type="GO" id="GO:0016020">
    <property type="term" value="C:membrane"/>
    <property type="evidence" value="ECO:0007669"/>
    <property type="project" value="UniProtKB-SubCell"/>
</dbReference>
<feature type="compositionally biased region" description="Basic and acidic residues" evidence="5">
    <location>
        <begin position="442"/>
        <end position="453"/>
    </location>
</feature>
<dbReference type="Proteomes" id="UP000293719">
    <property type="component" value="Chromosome"/>
</dbReference>
<dbReference type="InterPro" id="IPR011990">
    <property type="entry name" value="TPR-like_helical_dom_sf"/>
</dbReference>
<proteinExistence type="predicted"/>
<dbReference type="Pfam" id="PF07219">
    <property type="entry name" value="HemY_N"/>
    <property type="match status" value="1"/>
</dbReference>
<dbReference type="PIRSF" id="PIRSF031802">
    <property type="entry name" value="UCP031802"/>
    <property type="match status" value="1"/>
</dbReference>
<dbReference type="Gene3D" id="1.25.40.10">
    <property type="entry name" value="Tetratricopeptide repeat domain"/>
    <property type="match status" value="1"/>
</dbReference>
<organism evidence="8 9">
    <name type="scientific">Roseitalea porphyridii</name>
    <dbReference type="NCBI Taxonomy" id="1852022"/>
    <lineage>
        <taxon>Bacteria</taxon>
        <taxon>Pseudomonadati</taxon>
        <taxon>Pseudomonadota</taxon>
        <taxon>Alphaproteobacteria</taxon>
        <taxon>Hyphomicrobiales</taxon>
        <taxon>Ahrensiaceae</taxon>
        <taxon>Roseitalea</taxon>
    </lineage>
</organism>
<gene>
    <name evidence="8" type="ORF">E0E05_16915</name>
</gene>
<name>A0A4P6V4B0_9HYPH</name>
<keyword evidence="9" id="KW-1185">Reference proteome</keyword>
<dbReference type="SUPFAM" id="SSF48452">
    <property type="entry name" value="TPR-like"/>
    <property type="match status" value="1"/>
</dbReference>
<feature type="region of interest" description="Disordered" evidence="5">
    <location>
        <begin position="481"/>
        <end position="654"/>
    </location>
</feature>
<dbReference type="EMBL" id="CP036532">
    <property type="protein sequence ID" value="QBK32115.1"/>
    <property type="molecule type" value="Genomic_DNA"/>
</dbReference>
<keyword evidence="2 6" id="KW-0812">Transmembrane</keyword>
<evidence type="ECO:0000256" key="4">
    <source>
        <dbReference type="ARBA" id="ARBA00023136"/>
    </source>
</evidence>
<evidence type="ECO:0000313" key="8">
    <source>
        <dbReference type="EMBL" id="QBK32115.1"/>
    </source>
</evidence>
<feature type="transmembrane region" description="Helical" evidence="6">
    <location>
        <begin position="37"/>
        <end position="62"/>
    </location>
</feature>
<feature type="domain" description="HemY N-terminal" evidence="7">
    <location>
        <begin position="26"/>
        <end position="131"/>
    </location>
</feature>
<evidence type="ECO:0000256" key="6">
    <source>
        <dbReference type="SAM" id="Phobius"/>
    </source>
</evidence>
<protein>
    <submittedName>
        <fullName evidence="8">Heme biosynthesis protein HemY</fullName>
    </submittedName>
</protein>
<evidence type="ECO:0000313" key="9">
    <source>
        <dbReference type="Proteomes" id="UP000293719"/>
    </source>
</evidence>
<feature type="compositionally biased region" description="Basic and acidic residues" evidence="5">
    <location>
        <begin position="618"/>
        <end position="631"/>
    </location>
</feature>
<feature type="compositionally biased region" description="Pro residues" evidence="5">
    <location>
        <begin position="563"/>
        <end position="574"/>
    </location>
</feature>
<evidence type="ECO:0000256" key="1">
    <source>
        <dbReference type="ARBA" id="ARBA00004370"/>
    </source>
</evidence>
<keyword evidence="4 6" id="KW-0472">Membrane</keyword>
<feature type="compositionally biased region" description="Basic and acidic residues" evidence="5">
    <location>
        <begin position="485"/>
        <end position="512"/>
    </location>
</feature>
<reference evidence="8 9" key="1">
    <citation type="journal article" date="2017" name="Int. J. Syst. Evol. Microbiol.">
        <title>Roseitalea porphyridii gen. nov., sp. nov., isolated from a red alga, and reclassification of Hoeflea suaedae Chung et al. 2013 as Pseudohoeflea suaedae gen. nov., comb. nov.</title>
        <authorList>
            <person name="Hyeon J.W."/>
            <person name="Jeong S.E."/>
            <person name="Baek K."/>
            <person name="Jeon C.O."/>
        </authorList>
    </citation>
    <scope>NUCLEOTIDE SEQUENCE [LARGE SCALE GENOMIC DNA]</scope>
    <source>
        <strain evidence="8 9">MA7-20</strain>
    </source>
</reference>
<dbReference type="AlphaFoldDB" id="A0A4P6V4B0"/>
<dbReference type="InterPro" id="IPR010817">
    <property type="entry name" value="HemY_N"/>
</dbReference>
<keyword evidence="3 6" id="KW-1133">Transmembrane helix</keyword>